<dbReference type="EMBL" id="JAMKFB020000015">
    <property type="protein sequence ID" value="KAL0173683.1"/>
    <property type="molecule type" value="Genomic_DNA"/>
</dbReference>
<proteinExistence type="predicted"/>
<reference evidence="2 3" key="1">
    <citation type="submission" date="2024-05" db="EMBL/GenBank/DDBJ databases">
        <title>Genome sequencing and assembly of Indian major carp, Cirrhinus mrigala (Hamilton, 1822).</title>
        <authorList>
            <person name="Mohindra V."/>
            <person name="Chowdhury L.M."/>
            <person name="Lal K."/>
            <person name="Jena J.K."/>
        </authorList>
    </citation>
    <scope>NUCLEOTIDE SEQUENCE [LARGE SCALE GENOMIC DNA]</scope>
    <source>
        <strain evidence="2">CM1030</strain>
        <tissue evidence="2">Blood</tissue>
    </source>
</reference>
<feature type="non-terminal residue" evidence="2">
    <location>
        <position position="80"/>
    </location>
</feature>
<evidence type="ECO:0000313" key="2">
    <source>
        <dbReference type="EMBL" id="KAL0173683.1"/>
    </source>
</evidence>
<organism evidence="2 3">
    <name type="scientific">Cirrhinus mrigala</name>
    <name type="common">Mrigala</name>
    <dbReference type="NCBI Taxonomy" id="683832"/>
    <lineage>
        <taxon>Eukaryota</taxon>
        <taxon>Metazoa</taxon>
        <taxon>Chordata</taxon>
        <taxon>Craniata</taxon>
        <taxon>Vertebrata</taxon>
        <taxon>Euteleostomi</taxon>
        <taxon>Actinopterygii</taxon>
        <taxon>Neopterygii</taxon>
        <taxon>Teleostei</taxon>
        <taxon>Ostariophysi</taxon>
        <taxon>Cypriniformes</taxon>
        <taxon>Cyprinidae</taxon>
        <taxon>Labeoninae</taxon>
        <taxon>Labeonini</taxon>
        <taxon>Cirrhinus</taxon>
    </lineage>
</organism>
<dbReference type="AlphaFoldDB" id="A0ABD0PHY3"/>
<feature type="compositionally biased region" description="Basic residues" evidence="1">
    <location>
        <begin position="1"/>
        <end position="19"/>
    </location>
</feature>
<gene>
    <name evidence="2" type="ORF">M9458_029651</name>
</gene>
<evidence type="ECO:0000256" key="1">
    <source>
        <dbReference type="SAM" id="MobiDB-lite"/>
    </source>
</evidence>
<feature type="region of interest" description="Disordered" evidence="1">
    <location>
        <begin position="1"/>
        <end position="27"/>
    </location>
</feature>
<feature type="non-terminal residue" evidence="2">
    <location>
        <position position="1"/>
    </location>
</feature>
<evidence type="ECO:0000313" key="3">
    <source>
        <dbReference type="Proteomes" id="UP001529510"/>
    </source>
</evidence>
<sequence length="80" mass="8793">DLRIGRHCLKHTAPRRRSPAAKDPLPGPCAKDRFGTTEVQHSPGHRIDGYRNTALCPPHCTRSPVEDVSATGLITRQRGT</sequence>
<accession>A0ABD0PHY3</accession>
<comment type="caution">
    <text evidence="2">The sequence shown here is derived from an EMBL/GenBank/DDBJ whole genome shotgun (WGS) entry which is preliminary data.</text>
</comment>
<keyword evidence="3" id="KW-1185">Reference proteome</keyword>
<protein>
    <submittedName>
        <fullName evidence="2">Uncharacterized protein</fullName>
    </submittedName>
</protein>
<dbReference type="Proteomes" id="UP001529510">
    <property type="component" value="Unassembled WGS sequence"/>
</dbReference>
<name>A0ABD0PHY3_CIRMR</name>